<dbReference type="EMBL" id="QFCR01000011">
    <property type="protein sequence ID" value="TNK90337.1"/>
    <property type="molecule type" value="Genomic_DNA"/>
</dbReference>
<comment type="caution">
    <text evidence="1">The sequence shown here is derived from an EMBL/GenBank/DDBJ whole genome shotgun (WGS) entry which is preliminary data.</text>
</comment>
<evidence type="ECO:0000313" key="1">
    <source>
        <dbReference type="EMBL" id="TNK90337.1"/>
    </source>
</evidence>
<dbReference type="Proteomes" id="UP000313312">
    <property type="component" value="Unassembled WGS sequence"/>
</dbReference>
<sequence length="262" mass="30284">MLTNLIYLKVSPIDRFAITWGISAGDYINGISKIPQNIIMINDDVDSSNSFNVHSNFPTITGQSQVRDYVIRGYKTGRVPKWMDYKTKDGLDSLSDDEIADLLYLAHMNVPRKRNPFSVKLGNEFVYLGGTNGFNRFYFRSFQELNHILELSIKRHLRHQRNNKRIFARPIQMKDIDPEILHDLLHFSVEGMIIAFELGQEVKRQVKMPLFRVAKTQTKVIWGSEGQLLANANQVGMLTYNTLSNKWSIDLKVKFEQDLNDL</sequence>
<proteinExistence type="predicted"/>
<dbReference type="GeneID" id="93160282"/>
<organism evidence="1 2">
    <name type="scientific">Fructilactobacillus sanfranciscensis</name>
    <name type="common">Lactobacillus sanfranciscensis</name>
    <dbReference type="NCBI Taxonomy" id="1625"/>
    <lineage>
        <taxon>Bacteria</taxon>
        <taxon>Bacillati</taxon>
        <taxon>Bacillota</taxon>
        <taxon>Bacilli</taxon>
        <taxon>Lactobacillales</taxon>
        <taxon>Lactobacillaceae</taxon>
        <taxon>Fructilactobacillus</taxon>
    </lineage>
</organism>
<dbReference type="RefSeq" id="WP_139555023.1">
    <property type="nucleotide sequence ID" value="NZ_CP118925.1"/>
</dbReference>
<accession>A0A5C4TK11</accession>
<reference evidence="1 2" key="1">
    <citation type="submission" date="2018-05" db="EMBL/GenBank/DDBJ databases">
        <title>Lactobacillus sanfranciscensis Ah4 draft denome sequence.</title>
        <authorList>
            <person name="Zhang G."/>
        </authorList>
    </citation>
    <scope>NUCLEOTIDE SEQUENCE [LARGE SCALE GENOMIC DNA]</scope>
    <source>
        <strain evidence="1 2">Ah4</strain>
    </source>
</reference>
<protein>
    <submittedName>
        <fullName evidence="1">Uncharacterized protein</fullName>
    </submittedName>
</protein>
<evidence type="ECO:0000313" key="2">
    <source>
        <dbReference type="Proteomes" id="UP000313312"/>
    </source>
</evidence>
<dbReference type="AlphaFoldDB" id="A0A5C4TK11"/>
<gene>
    <name evidence="1" type="ORF">DID87_04340</name>
</gene>
<name>A0A5C4TK11_FRUSA</name>